<keyword evidence="3" id="KW-0418">Kinase</keyword>
<comment type="caution">
    <text evidence="12">The sequence shown here is derived from an EMBL/GenBank/DDBJ whole genome shotgun (WGS) entry which is preliminary data.</text>
</comment>
<keyword evidence="1" id="KW-0808">Transferase</keyword>
<evidence type="ECO:0000256" key="10">
    <source>
        <dbReference type="SAM" id="MobiDB-lite"/>
    </source>
</evidence>
<protein>
    <recommendedName>
        <fullName evidence="6">mitogen-activated protein kinase kinase</fullName>
        <ecNumber evidence="6">2.7.12.2</ecNumber>
    </recommendedName>
</protein>
<dbReference type="RefSeq" id="XP_053583409.1">
    <property type="nucleotide sequence ID" value="XM_053734496.1"/>
</dbReference>
<evidence type="ECO:0000259" key="11">
    <source>
        <dbReference type="PROSITE" id="PS50011"/>
    </source>
</evidence>
<reference evidence="12 13" key="1">
    <citation type="submission" date="2019-12" db="EMBL/GenBank/DDBJ databases">
        <title>Chromosome-level assembly of the Caenorhabditis remanei genome.</title>
        <authorList>
            <person name="Teterina A.A."/>
            <person name="Willis J.H."/>
            <person name="Phillips P.C."/>
        </authorList>
    </citation>
    <scope>NUCLEOTIDE SEQUENCE [LARGE SCALE GENOMIC DNA]</scope>
    <source>
        <strain evidence="12 13">PX506</strain>
        <tissue evidence="12">Whole organism</tissue>
    </source>
</reference>
<sequence length="248" mass="28208">MSDKKKPDEKTEKNKPVVQEEASSNIVRPSFLALDSVTQNTVDPVVQEEVKNDIVPDTIRSSFLETDNLSVMNKNDPVDREEVKKDAVLDQEKVRSNEEPVTKKAKLSKSKLSLSEKLSKRGKKSGLITFPGTEETKIDFTEFVHVKNLGCGLTSSVDMYNYKEKTLALKKVSRVDNVQNINCFLKELKVFKRMKKEMASSKFLIESYGYFFVETNMFLVLEFMDTSLESLLARNEAIPGPVVRNFSF</sequence>
<feature type="compositionally biased region" description="Basic and acidic residues" evidence="10">
    <location>
        <begin position="1"/>
        <end position="15"/>
    </location>
</feature>
<gene>
    <name evidence="12" type="ORF">GCK72_021790</name>
</gene>
<evidence type="ECO:0000256" key="1">
    <source>
        <dbReference type="ARBA" id="ARBA00022679"/>
    </source>
</evidence>
<comment type="catalytic activity">
    <reaction evidence="7">
        <text>L-seryl-[protein] + ATP = O-phospho-L-seryl-[protein] + ADP + H(+)</text>
        <dbReference type="Rhea" id="RHEA:17989"/>
        <dbReference type="Rhea" id="RHEA-COMP:9863"/>
        <dbReference type="Rhea" id="RHEA-COMP:11604"/>
        <dbReference type="ChEBI" id="CHEBI:15378"/>
        <dbReference type="ChEBI" id="CHEBI:29999"/>
        <dbReference type="ChEBI" id="CHEBI:30616"/>
        <dbReference type="ChEBI" id="CHEBI:83421"/>
        <dbReference type="ChEBI" id="CHEBI:456216"/>
        <dbReference type="EC" id="2.7.12.2"/>
    </reaction>
</comment>
<name>A0A6A5GKV8_CAERE</name>
<keyword evidence="4" id="KW-0067">ATP-binding</keyword>
<dbReference type="Proteomes" id="UP000483820">
    <property type="component" value="Chromosome V"/>
</dbReference>
<keyword evidence="2" id="KW-0547">Nucleotide-binding</keyword>
<evidence type="ECO:0000256" key="6">
    <source>
        <dbReference type="ARBA" id="ARBA00038999"/>
    </source>
</evidence>
<dbReference type="InterPro" id="IPR011009">
    <property type="entry name" value="Kinase-like_dom_sf"/>
</dbReference>
<dbReference type="SUPFAM" id="SSF56112">
    <property type="entry name" value="Protein kinase-like (PK-like)"/>
    <property type="match status" value="1"/>
</dbReference>
<organism evidence="12 13">
    <name type="scientific">Caenorhabditis remanei</name>
    <name type="common">Caenorhabditis vulgaris</name>
    <dbReference type="NCBI Taxonomy" id="31234"/>
    <lineage>
        <taxon>Eukaryota</taxon>
        <taxon>Metazoa</taxon>
        <taxon>Ecdysozoa</taxon>
        <taxon>Nematoda</taxon>
        <taxon>Chromadorea</taxon>
        <taxon>Rhabditida</taxon>
        <taxon>Rhabditina</taxon>
        <taxon>Rhabditomorpha</taxon>
        <taxon>Rhabditoidea</taxon>
        <taxon>Rhabditidae</taxon>
        <taxon>Peloderinae</taxon>
        <taxon>Caenorhabditis</taxon>
    </lineage>
</organism>
<evidence type="ECO:0000256" key="5">
    <source>
        <dbReference type="ARBA" id="ARBA00038035"/>
    </source>
</evidence>
<evidence type="ECO:0000256" key="2">
    <source>
        <dbReference type="ARBA" id="ARBA00022741"/>
    </source>
</evidence>
<dbReference type="PANTHER" id="PTHR48013">
    <property type="entry name" value="DUAL SPECIFICITY MITOGEN-ACTIVATED PROTEIN KINASE KINASE 5-RELATED"/>
    <property type="match status" value="1"/>
</dbReference>
<comment type="catalytic activity">
    <reaction evidence="9">
        <text>L-tyrosyl-[protein] + ATP = O-phospho-L-tyrosyl-[protein] + ADP + H(+)</text>
        <dbReference type="Rhea" id="RHEA:10596"/>
        <dbReference type="Rhea" id="RHEA-COMP:10136"/>
        <dbReference type="Rhea" id="RHEA-COMP:20101"/>
        <dbReference type="ChEBI" id="CHEBI:15378"/>
        <dbReference type="ChEBI" id="CHEBI:30616"/>
        <dbReference type="ChEBI" id="CHEBI:46858"/>
        <dbReference type="ChEBI" id="CHEBI:61978"/>
        <dbReference type="ChEBI" id="CHEBI:456216"/>
        <dbReference type="EC" id="2.7.12.2"/>
    </reaction>
</comment>
<dbReference type="EC" id="2.7.12.2" evidence="6"/>
<dbReference type="EMBL" id="WUAV01000005">
    <property type="protein sequence ID" value="KAF1755221.1"/>
    <property type="molecule type" value="Genomic_DNA"/>
</dbReference>
<dbReference type="Gene3D" id="3.30.200.20">
    <property type="entry name" value="Phosphorylase Kinase, domain 1"/>
    <property type="match status" value="1"/>
</dbReference>
<evidence type="ECO:0000256" key="3">
    <source>
        <dbReference type="ARBA" id="ARBA00022777"/>
    </source>
</evidence>
<feature type="domain" description="Protein kinase" evidence="11">
    <location>
        <begin position="143"/>
        <end position="248"/>
    </location>
</feature>
<proteinExistence type="inferred from homology"/>
<comment type="similarity">
    <text evidence="5">Belongs to the protein kinase superfamily. STE Ser/Thr protein kinase family. MAP kinase kinase subfamily.</text>
</comment>
<accession>A0A6A5GKV8</accession>
<dbReference type="InterPro" id="IPR000719">
    <property type="entry name" value="Prot_kinase_dom"/>
</dbReference>
<evidence type="ECO:0000256" key="7">
    <source>
        <dbReference type="ARBA" id="ARBA00049014"/>
    </source>
</evidence>
<comment type="catalytic activity">
    <reaction evidence="8">
        <text>L-threonyl-[protein] + ATP = O-phospho-L-threonyl-[protein] + ADP + H(+)</text>
        <dbReference type="Rhea" id="RHEA:46608"/>
        <dbReference type="Rhea" id="RHEA-COMP:11060"/>
        <dbReference type="Rhea" id="RHEA-COMP:11605"/>
        <dbReference type="ChEBI" id="CHEBI:15378"/>
        <dbReference type="ChEBI" id="CHEBI:30013"/>
        <dbReference type="ChEBI" id="CHEBI:30616"/>
        <dbReference type="ChEBI" id="CHEBI:61977"/>
        <dbReference type="ChEBI" id="CHEBI:456216"/>
        <dbReference type="EC" id="2.7.12.2"/>
    </reaction>
</comment>
<dbReference type="GO" id="GO:0005524">
    <property type="term" value="F:ATP binding"/>
    <property type="evidence" value="ECO:0007669"/>
    <property type="project" value="UniProtKB-KW"/>
</dbReference>
<evidence type="ECO:0000313" key="13">
    <source>
        <dbReference type="Proteomes" id="UP000483820"/>
    </source>
</evidence>
<dbReference type="AlphaFoldDB" id="A0A6A5GKV8"/>
<dbReference type="PANTHER" id="PTHR48013:SF9">
    <property type="entry name" value="DUAL SPECIFICITY MITOGEN-ACTIVATED PROTEIN KINASE KINASE 5"/>
    <property type="match status" value="1"/>
</dbReference>
<feature type="region of interest" description="Disordered" evidence="10">
    <location>
        <begin position="1"/>
        <end position="25"/>
    </location>
</feature>
<evidence type="ECO:0000313" key="12">
    <source>
        <dbReference type="EMBL" id="KAF1755221.1"/>
    </source>
</evidence>
<dbReference type="CTD" id="78777338"/>
<evidence type="ECO:0000256" key="9">
    <source>
        <dbReference type="ARBA" id="ARBA00051693"/>
    </source>
</evidence>
<dbReference type="GeneID" id="78777338"/>
<evidence type="ECO:0000256" key="4">
    <source>
        <dbReference type="ARBA" id="ARBA00022840"/>
    </source>
</evidence>
<dbReference type="GO" id="GO:0004708">
    <property type="term" value="F:MAP kinase kinase activity"/>
    <property type="evidence" value="ECO:0007669"/>
    <property type="project" value="UniProtKB-EC"/>
</dbReference>
<evidence type="ECO:0000256" key="8">
    <source>
        <dbReference type="ARBA" id="ARBA00049299"/>
    </source>
</evidence>
<dbReference type="KEGG" id="crq:GCK72_021790"/>
<dbReference type="PROSITE" id="PS50011">
    <property type="entry name" value="PROTEIN_KINASE_DOM"/>
    <property type="match status" value="1"/>
</dbReference>